<sequence>MLELGQPMHAYDLGTLQGSIAVRRSRAGETLKLLDGRDAALDDSFLVVTAADRAVGLAGRMGGFDPRVTDATTAVFLEAAHFAPAAIMGPWRRSGTAAHRHRIRHPTGAGPGRRHAGSGHRGRA</sequence>
<dbReference type="Pfam" id="PF03483">
    <property type="entry name" value="B3_4"/>
    <property type="match status" value="1"/>
</dbReference>
<protein>
    <recommendedName>
        <fullName evidence="2">B3/B4 tRNA-binding domain-containing protein</fullName>
    </recommendedName>
</protein>
<dbReference type="GO" id="GO:0003723">
    <property type="term" value="F:RNA binding"/>
    <property type="evidence" value="ECO:0007669"/>
    <property type="project" value="InterPro"/>
</dbReference>
<keyword evidence="4" id="KW-1185">Reference proteome</keyword>
<dbReference type="InterPro" id="IPR005146">
    <property type="entry name" value="B3/B4_tRNA-bd"/>
</dbReference>
<dbReference type="InterPro" id="IPR020825">
    <property type="entry name" value="Phe-tRNA_synthase-like_B3/B4"/>
</dbReference>
<dbReference type="SUPFAM" id="SSF56037">
    <property type="entry name" value="PheT/TilS domain"/>
    <property type="match status" value="1"/>
</dbReference>
<evidence type="ECO:0000259" key="2">
    <source>
        <dbReference type="SMART" id="SM00873"/>
    </source>
</evidence>
<feature type="compositionally biased region" description="Basic residues" evidence="1">
    <location>
        <begin position="112"/>
        <end position="124"/>
    </location>
</feature>
<feature type="region of interest" description="Disordered" evidence="1">
    <location>
        <begin position="94"/>
        <end position="124"/>
    </location>
</feature>
<reference evidence="3 4" key="1">
    <citation type="journal article" date="2020" name="Microb. Genom.">
        <title>Genetic diversity of clinical and environmental Mucorales isolates obtained from an investigation of mucormycosis cases among solid organ transplant recipients.</title>
        <authorList>
            <person name="Nguyen M.H."/>
            <person name="Kaul D."/>
            <person name="Muto C."/>
            <person name="Cheng S.J."/>
            <person name="Richter R.A."/>
            <person name="Bruno V.M."/>
            <person name="Liu G."/>
            <person name="Beyhan S."/>
            <person name="Sundermann A.J."/>
            <person name="Mounaud S."/>
            <person name="Pasculle A.W."/>
            <person name="Nierman W.C."/>
            <person name="Driscoll E."/>
            <person name="Cumbie R."/>
            <person name="Clancy C.J."/>
            <person name="Dupont C.L."/>
        </authorList>
    </citation>
    <scope>NUCLEOTIDE SEQUENCE [LARGE SCALE GENOMIC DNA]</scope>
    <source>
        <strain evidence="3 4">GL24</strain>
    </source>
</reference>
<dbReference type="GO" id="GO:0004826">
    <property type="term" value="F:phenylalanine-tRNA ligase activity"/>
    <property type="evidence" value="ECO:0007669"/>
    <property type="project" value="InterPro"/>
</dbReference>
<accession>A0A9P6XRS7</accession>
<dbReference type="EMBL" id="JAANIU010011157">
    <property type="protein sequence ID" value="KAG1531230.1"/>
    <property type="molecule type" value="Genomic_DNA"/>
</dbReference>
<proteinExistence type="predicted"/>
<evidence type="ECO:0000256" key="1">
    <source>
        <dbReference type="SAM" id="MobiDB-lite"/>
    </source>
</evidence>
<feature type="domain" description="B3/B4 tRNA-binding" evidence="2">
    <location>
        <begin position="1"/>
        <end position="117"/>
    </location>
</feature>
<dbReference type="Proteomes" id="UP000740926">
    <property type="component" value="Unassembled WGS sequence"/>
</dbReference>
<evidence type="ECO:0000313" key="4">
    <source>
        <dbReference type="Proteomes" id="UP000740926"/>
    </source>
</evidence>
<name>A0A9P6XRS7_9FUNG</name>
<evidence type="ECO:0000313" key="3">
    <source>
        <dbReference type="EMBL" id="KAG1531230.1"/>
    </source>
</evidence>
<comment type="caution">
    <text evidence="3">The sequence shown here is derived from an EMBL/GenBank/DDBJ whole genome shotgun (WGS) entry which is preliminary data.</text>
</comment>
<dbReference type="Gene3D" id="3.50.40.10">
    <property type="entry name" value="Phenylalanyl-trna Synthetase, Chain B, domain 3"/>
    <property type="match status" value="1"/>
</dbReference>
<organism evidence="3 4">
    <name type="scientific">Rhizopus delemar</name>
    <dbReference type="NCBI Taxonomy" id="936053"/>
    <lineage>
        <taxon>Eukaryota</taxon>
        <taxon>Fungi</taxon>
        <taxon>Fungi incertae sedis</taxon>
        <taxon>Mucoromycota</taxon>
        <taxon>Mucoromycotina</taxon>
        <taxon>Mucoromycetes</taxon>
        <taxon>Mucorales</taxon>
        <taxon>Mucorineae</taxon>
        <taxon>Rhizopodaceae</taxon>
        <taxon>Rhizopus</taxon>
    </lineage>
</organism>
<dbReference type="SMART" id="SM00873">
    <property type="entry name" value="B3_4"/>
    <property type="match status" value="1"/>
</dbReference>
<dbReference type="AlphaFoldDB" id="A0A9P6XRS7"/>
<gene>
    <name evidence="3" type="ORF">G6F50_016814</name>
</gene>